<dbReference type="Pfam" id="PF07883">
    <property type="entry name" value="Cupin_2"/>
    <property type="match status" value="1"/>
</dbReference>
<dbReference type="PATRIC" id="fig|1056807.3.peg.1089"/>
<evidence type="ECO:0000313" key="4">
    <source>
        <dbReference type="Proteomes" id="UP000031390"/>
    </source>
</evidence>
<dbReference type="InterPro" id="IPR052044">
    <property type="entry name" value="PKS_Associated_Protein"/>
</dbReference>
<protein>
    <submittedName>
        <fullName evidence="2">Cupin domain protein</fullName>
    </submittedName>
    <submittedName>
        <fullName evidence="3">Cupin domain-containing protein</fullName>
    </submittedName>
</protein>
<dbReference type="EMBL" id="CP094242">
    <property type="protein sequence ID" value="UNV87313.1"/>
    <property type="molecule type" value="Genomic_DNA"/>
</dbReference>
<feature type="domain" description="Cupin type-2" evidence="1">
    <location>
        <begin position="41"/>
        <end position="91"/>
    </location>
</feature>
<dbReference type="CDD" id="cd02226">
    <property type="entry name" value="cupin_YdbB-like"/>
    <property type="match status" value="1"/>
</dbReference>
<dbReference type="AlphaFoldDB" id="A0A0C1E915"/>
<reference evidence="3 5" key="2">
    <citation type="submission" date="2022-03" db="EMBL/GenBank/DDBJ databases">
        <title>Genome sequencing of Morococcus cerebrosus.</title>
        <authorList>
            <person name="Baek M.-G."/>
            <person name="Yi H."/>
        </authorList>
    </citation>
    <scope>NUCLEOTIDE SEQUENCE [LARGE SCALE GENOMIC DNA]</scope>
    <source>
        <strain evidence="3 5">CIP 81.93</strain>
    </source>
</reference>
<dbReference type="RefSeq" id="WP_039407021.1">
    <property type="nucleotide sequence ID" value="NZ_CP094242.1"/>
</dbReference>
<dbReference type="PANTHER" id="PTHR36114">
    <property type="entry name" value="16.7 KDA PROTEIN IN WHIE LOCUS"/>
    <property type="match status" value="1"/>
</dbReference>
<dbReference type="PANTHER" id="PTHR36114:SF1">
    <property type="entry name" value="16.7 KDA PROTEIN IN WHIE LOCUS"/>
    <property type="match status" value="1"/>
</dbReference>
<dbReference type="InterPro" id="IPR013096">
    <property type="entry name" value="Cupin_2"/>
</dbReference>
<evidence type="ECO:0000313" key="5">
    <source>
        <dbReference type="Proteomes" id="UP000829504"/>
    </source>
</evidence>
<gene>
    <name evidence="2" type="ORF">MCC93_11260</name>
    <name evidence="3" type="ORF">MON37_11860</name>
</gene>
<accession>A0A0C1E915</accession>
<dbReference type="Proteomes" id="UP000829504">
    <property type="component" value="Chromosome"/>
</dbReference>
<proteinExistence type="predicted"/>
<reference evidence="2 4" key="1">
    <citation type="submission" date="2014-12" db="EMBL/GenBank/DDBJ databases">
        <title>Genome sequence of Morococcus cerebrosus.</title>
        <authorList>
            <person name="Shin S.-K."/>
            <person name="Yi H."/>
        </authorList>
    </citation>
    <scope>NUCLEOTIDE SEQUENCE [LARGE SCALE GENOMIC DNA]</scope>
    <source>
        <strain evidence="2 4">CIP 81.93</strain>
    </source>
</reference>
<evidence type="ECO:0000259" key="1">
    <source>
        <dbReference type="Pfam" id="PF07883"/>
    </source>
</evidence>
<evidence type="ECO:0000313" key="3">
    <source>
        <dbReference type="EMBL" id="UNV87313.1"/>
    </source>
</evidence>
<dbReference type="Gene3D" id="2.60.120.10">
    <property type="entry name" value="Jelly Rolls"/>
    <property type="match status" value="1"/>
</dbReference>
<name>A0A0C1E915_9NEIS</name>
<dbReference type="InterPro" id="IPR014710">
    <property type="entry name" value="RmlC-like_jellyroll"/>
</dbReference>
<dbReference type="Proteomes" id="UP000031390">
    <property type="component" value="Unassembled WGS sequence"/>
</dbReference>
<dbReference type="InterPro" id="IPR011051">
    <property type="entry name" value="RmlC_Cupin_sf"/>
</dbReference>
<dbReference type="EMBL" id="JUFZ01000043">
    <property type="protein sequence ID" value="KIC08614.1"/>
    <property type="molecule type" value="Genomic_DNA"/>
</dbReference>
<evidence type="ECO:0000313" key="2">
    <source>
        <dbReference type="EMBL" id="KIC08614.1"/>
    </source>
</evidence>
<dbReference type="SUPFAM" id="SSF51182">
    <property type="entry name" value="RmlC-like cupins"/>
    <property type="match status" value="1"/>
</dbReference>
<sequence length="107" mass="11983">MQNETINLKQHLAAIKEYWQPEIINRHGFQFRLVKLLGDYGWHTHGYSDKVLFAVEGDMAVDFADGGSMTIREGEMAVVPKSVSHRPRSENGCSVVLIELPDPSEAA</sequence>
<organism evidence="2 4">
    <name type="scientific">Morococcus cerebrosus</name>
    <dbReference type="NCBI Taxonomy" id="1056807"/>
    <lineage>
        <taxon>Bacteria</taxon>
        <taxon>Pseudomonadati</taxon>
        <taxon>Pseudomonadota</taxon>
        <taxon>Betaproteobacteria</taxon>
        <taxon>Neisseriales</taxon>
        <taxon>Neisseriaceae</taxon>
        <taxon>Morococcus</taxon>
    </lineage>
</organism>
<keyword evidence="5" id="KW-1185">Reference proteome</keyword>